<proteinExistence type="predicted"/>
<organism evidence="1 2">
    <name type="scientific">Avena sativa</name>
    <name type="common">Oat</name>
    <dbReference type="NCBI Taxonomy" id="4498"/>
    <lineage>
        <taxon>Eukaryota</taxon>
        <taxon>Viridiplantae</taxon>
        <taxon>Streptophyta</taxon>
        <taxon>Embryophyta</taxon>
        <taxon>Tracheophyta</taxon>
        <taxon>Spermatophyta</taxon>
        <taxon>Magnoliopsida</taxon>
        <taxon>Liliopsida</taxon>
        <taxon>Poales</taxon>
        <taxon>Poaceae</taxon>
        <taxon>BOP clade</taxon>
        <taxon>Pooideae</taxon>
        <taxon>Poodae</taxon>
        <taxon>Poeae</taxon>
        <taxon>Poeae Chloroplast Group 1 (Aveneae type)</taxon>
        <taxon>Aveninae</taxon>
        <taxon>Avena</taxon>
    </lineage>
</organism>
<sequence>MALVSSITFFLIVFACLTTQACCEYSPKYPVPSANLSAIWAAKPQLQPLMISPGIPQNKMINTSLLGDCSPRFAVGFYCTSPCKSFVFGIYVAVIDNQQYWDIDFSPFCSSSDSQDQILVWSANRDRQVQLNATLNFTANGDLVLRDADNSLVWSTNTSGQSVAGMTITELGNLVLFNQNNVSVWQSFDHPTDTLLPGQRLSEGMTLTPNASASNWTTSNQLYFTVLSDGLYAFAGSTQPHPYYTSEAPIGNNTYVTLVNGSLAMVNASSPTLNTQVLFSLPPALLFQCIRFESDGHLRLYQSKEDLYGQFQLAVLVQDVFQFQLEYCEYPTACGAYGICSRDQCSCPIVHEATFRQIDYQTPNLGCVLETPISCKLMQDHRLIAFPNVSYFYRNSSTEAELSDEESCKQLCLTTCSCKAAIFLSYGPSHAGGGCSSVTEVLTLQVDQSEGGDTYYNYSTYLKIQVAHPYQTAKRAVPLGPLLAGTIASLVLLAFALEIIRRRQHQEKDEEDEFANIPGMPTRFTFEKLKVATNEFSDKLGEGGFGTVFKGQLDDETVAIKQLD</sequence>
<name>A0ACD5VPV0_AVESA</name>
<protein>
    <submittedName>
        <fullName evidence="1">Uncharacterized protein</fullName>
    </submittedName>
</protein>
<reference evidence="1" key="1">
    <citation type="submission" date="2021-05" db="EMBL/GenBank/DDBJ databases">
        <authorList>
            <person name="Scholz U."/>
            <person name="Mascher M."/>
            <person name="Fiebig A."/>
        </authorList>
    </citation>
    <scope>NUCLEOTIDE SEQUENCE [LARGE SCALE GENOMIC DNA]</scope>
</reference>
<dbReference type="EnsemblPlants" id="AVESA.00010b.r2.3CG0467370.1">
    <property type="protein sequence ID" value="AVESA.00010b.r2.3CG0467370.1.CDS.1"/>
    <property type="gene ID" value="AVESA.00010b.r2.3CG0467370"/>
</dbReference>
<reference evidence="1" key="2">
    <citation type="submission" date="2025-09" db="UniProtKB">
        <authorList>
            <consortium name="EnsemblPlants"/>
        </authorList>
    </citation>
    <scope>IDENTIFICATION</scope>
</reference>
<evidence type="ECO:0000313" key="1">
    <source>
        <dbReference type="EnsemblPlants" id="AVESA.00010b.r2.3CG0467370.1.CDS.1"/>
    </source>
</evidence>
<dbReference type="Proteomes" id="UP001732700">
    <property type="component" value="Chromosome 3C"/>
</dbReference>
<accession>A0ACD5VPV0</accession>
<keyword evidence="2" id="KW-1185">Reference proteome</keyword>
<evidence type="ECO:0000313" key="2">
    <source>
        <dbReference type="Proteomes" id="UP001732700"/>
    </source>
</evidence>